<dbReference type="Proteomes" id="UP000581688">
    <property type="component" value="Unassembled WGS sequence"/>
</dbReference>
<comment type="caution">
    <text evidence="9">The sequence shown here is derived from an EMBL/GenBank/DDBJ whole genome shotgun (WGS) entry which is preliminary data.</text>
</comment>
<evidence type="ECO:0000259" key="7">
    <source>
        <dbReference type="Pfam" id="PF04542"/>
    </source>
</evidence>
<proteinExistence type="inferred from homology"/>
<dbReference type="SUPFAM" id="SSF88946">
    <property type="entry name" value="Sigma2 domain of RNA polymerase sigma factors"/>
    <property type="match status" value="1"/>
</dbReference>
<dbReference type="InterPro" id="IPR032710">
    <property type="entry name" value="NTF2-like_dom_sf"/>
</dbReference>
<feature type="domain" description="RNA polymerase sigma-70 region 2" evidence="7">
    <location>
        <begin position="24"/>
        <end position="92"/>
    </location>
</feature>
<protein>
    <submittedName>
        <fullName evidence="9">RNA polymerase sigma-70 factor (ECF subfamily)</fullName>
    </submittedName>
</protein>
<dbReference type="InterPro" id="IPR013249">
    <property type="entry name" value="RNA_pol_sigma70_r4_t2"/>
</dbReference>
<keyword evidence="3" id="KW-0805">Transcription regulation</keyword>
<dbReference type="SUPFAM" id="SSF54427">
    <property type="entry name" value="NTF2-like"/>
    <property type="match status" value="1"/>
</dbReference>
<dbReference type="Gene3D" id="1.10.1740.10">
    <property type="match status" value="1"/>
</dbReference>
<evidence type="ECO:0000259" key="8">
    <source>
        <dbReference type="Pfam" id="PF08281"/>
    </source>
</evidence>
<evidence type="ECO:0000256" key="2">
    <source>
        <dbReference type="ARBA" id="ARBA00011344"/>
    </source>
</evidence>
<sequence>MKTDLQYIGEHSKNAWDSFWYEVEPFRNALWNYCLKLTGSAWDAEDLFQDTLLKSFASLSSLSHRQQPLKAKSFLFRVATNHWLDQCRRTSRFKSEVLNDQDLTTDIIDSVEISEAIESLLHNLTPKQVVVFVLIESFRFTAGEVADLLSTTEGAVNGLLVRARKKKHQITKTIENKRNGKRIIPTSSIKKFMELYNRQDFNGLADMLLDHASFSFVEMNSVEYGKETITKYSLNPNKLNRQKNIMVHFDLLWGKETLIFTQETEQSSLLFDINTIEWEEGKIARWKCYYFCREFMSQAAEYLGLPLAPLEKLQ</sequence>
<evidence type="ECO:0000313" key="9">
    <source>
        <dbReference type="EMBL" id="MBB6455339.1"/>
    </source>
</evidence>
<dbReference type="Pfam" id="PF04542">
    <property type="entry name" value="Sigma70_r2"/>
    <property type="match status" value="1"/>
</dbReference>
<keyword evidence="6" id="KW-0804">Transcription</keyword>
<dbReference type="AlphaFoldDB" id="A0A841Q9H8"/>
<name>A0A841Q9H8_9BACI</name>
<evidence type="ECO:0000256" key="3">
    <source>
        <dbReference type="ARBA" id="ARBA00023015"/>
    </source>
</evidence>
<gene>
    <name evidence="9" type="ORF">HNQ94_003839</name>
</gene>
<dbReference type="GO" id="GO:0016987">
    <property type="term" value="F:sigma factor activity"/>
    <property type="evidence" value="ECO:0007669"/>
    <property type="project" value="UniProtKB-KW"/>
</dbReference>
<evidence type="ECO:0000256" key="6">
    <source>
        <dbReference type="ARBA" id="ARBA00023163"/>
    </source>
</evidence>
<evidence type="ECO:0000313" key="10">
    <source>
        <dbReference type="Proteomes" id="UP000581688"/>
    </source>
</evidence>
<dbReference type="GO" id="GO:0006352">
    <property type="term" value="P:DNA-templated transcription initiation"/>
    <property type="evidence" value="ECO:0007669"/>
    <property type="project" value="InterPro"/>
</dbReference>
<comment type="subunit">
    <text evidence="2">Interacts transiently with the RNA polymerase catalytic core formed by RpoA, RpoB, RpoC and RpoZ (2 alpha, 1 beta, 1 beta' and 1 omega subunit) to form the RNA polymerase holoenzyme that can initiate transcription.</text>
</comment>
<keyword evidence="5" id="KW-0238">DNA-binding</keyword>
<dbReference type="InterPro" id="IPR013324">
    <property type="entry name" value="RNA_pol_sigma_r3/r4-like"/>
</dbReference>
<comment type="similarity">
    <text evidence="1">Belongs to the sigma-70 factor family. ECF subfamily.</text>
</comment>
<dbReference type="PANTHER" id="PTHR43133">
    <property type="entry name" value="RNA POLYMERASE ECF-TYPE SIGMA FACTO"/>
    <property type="match status" value="1"/>
</dbReference>
<evidence type="ECO:0000256" key="4">
    <source>
        <dbReference type="ARBA" id="ARBA00023082"/>
    </source>
</evidence>
<feature type="domain" description="RNA polymerase sigma factor 70 region 4 type 2" evidence="8">
    <location>
        <begin position="115"/>
        <end position="166"/>
    </location>
</feature>
<dbReference type="InterPro" id="IPR014284">
    <property type="entry name" value="RNA_pol_sigma-70_dom"/>
</dbReference>
<dbReference type="PANTHER" id="PTHR43133:SF8">
    <property type="entry name" value="RNA POLYMERASE SIGMA FACTOR HI_1459-RELATED"/>
    <property type="match status" value="1"/>
</dbReference>
<dbReference type="InterPro" id="IPR036388">
    <property type="entry name" value="WH-like_DNA-bd_sf"/>
</dbReference>
<dbReference type="EMBL" id="JACHGH010000019">
    <property type="protein sequence ID" value="MBB6455339.1"/>
    <property type="molecule type" value="Genomic_DNA"/>
</dbReference>
<keyword evidence="10" id="KW-1185">Reference proteome</keyword>
<evidence type="ECO:0000256" key="5">
    <source>
        <dbReference type="ARBA" id="ARBA00023125"/>
    </source>
</evidence>
<dbReference type="RefSeq" id="WP_174497906.1">
    <property type="nucleotide sequence ID" value="NZ_CADDWK010000022.1"/>
</dbReference>
<dbReference type="SUPFAM" id="SSF88659">
    <property type="entry name" value="Sigma3 and sigma4 domains of RNA polymerase sigma factors"/>
    <property type="match status" value="1"/>
</dbReference>
<accession>A0A841Q9H8</accession>
<dbReference type="GO" id="GO:0003677">
    <property type="term" value="F:DNA binding"/>
    <property type="evidence" value="ECO:0007669"/>
    <property type="project" value="UniProtKB-KW"/>
</dbReference>
<keyword evidence="4" id="KW-0731">Sigma factor</keyword>
<dbReference type="NCBIfam" id="TIGR02937">
    <property type="entry name" value="sigma70-ECF"/>
    <property type="match status" value="1"/>
</dbReference>
<dbReference type="InterPro" id="IPR007627">
    <property type="entry name" value="RNA_pol_sigma70_r2"/>
</dbReference>
<dbReference type="InterPro" id="IPR039425">
    <property type="entry name" value="RNA_pol_sigma-70-like"/>
</dbReference>
<dbReference type="Pfam" id="PF08281">
    <property type="entry name" value="Sigma70_r4_2"/>
    <property type="match status" value="1"/>
</dbReference>
<dbReference type="InterPro" id="IPR013325">
    <property type="entry name" value="RNA_pol_sigma_r2"/>
</dbReference>
<organism evidence="9 10">
    <name type="scientific">Salirhabdus euzebyi</name>
    <dbReference type="NCBI Taxonomy" id="394506"/>
    <lineage>
        <taxon>Bacteria</taxon>
        <taxon>Bacillati</taxon>
        <taxon>Bacillota</taxon>
        <taxon>Bacilli</taxon>
        <taxon>Bacillales</taxon>
        <taxon>Bacillaceae</taxon>
        <taxon>Salirhabdus</taxon>
    </lineage>
</organism>
<dbReference type="Gene3D" id="1.10.10.10">
    <property type="entry name" value="Winged helix-like DNA-binding domain superfamily/Winged helix DNA-binding domain"/>
    <property type="match status" value="1"/>
</dbReference>
<evidence type="ECO:0000256" key="1">
    <source>
        <dbReference type="ARBA" id="ARBA00010641"/>
    </source>
</evidence>
<reference evidence="9 10" key="1">
    <citation type="submission" date="2020-08" db="EMBL/GenBank/DDBJ databases">
        <title>Genomic Encyclopedia of Type Strains, Phase IV (KMG-IV): sequencing the most valuable type-strain genomes for metagenomic binning, comparative biology and taxonomic classification.</title>
        <authorList>
            <person name="Goeker M."/>
        </authorList>
    </citation>
    <scope>NUCLEOTIDE SEQUENCE [LARGE SCALE GENOMIC DNA]</scope>
    <source>
        <strain evidence="9 10">DSM 19612</strain>
    </source>
</reference>